<dbReference type="PANTHER" id="PTHR19143">
    <property type="entry name" value="FIBRINOGEN/TENASCIN/ANGIOPOEITIN"/>
    <property type="match status" value="1"/>
</dbReference>
<dbReference type="CDD" id="cd00087">
    <property type="entry name" value="FReD"/>
    <property type="match status" value="1"/>
</dbReference>
<dbReference type="InterPro" id="IPR002181">
    <property type="entry name" value="Fibrinogen_a/b/g_C_dom"/>
</dbReference>
<dbReference type="GO" id="GO:0005102">
    <property type="term" value="F:signaling receptor binding"/>
    <property type="evidence" value="ECO:0007669"/>
    <property type="project" value="TreeGrafter"/>
</dbReference>
<dbReference type="PANTHER" id="PTHR19143:SF433">
    <property type="entry name" value="FICOLIN-2"/>
    <property type="match status" value="1"/>
</dbReference>
<comment type="subcellular location">
    <subcellularLocation>
        <location evidence="1">Secreted</location>
    </subcellularLocation>
</comment>
<dbReference type="GO" id="GO:0097367">
    <property type="term" value="F:carbohydrate derivative binding"/>
    <property type="evidence" value="ECO:0007669"/>
    <property type="project" value="TreeGrafter"/>
</dbReference>
<dbReference type="InterPro" id="IPR050373">
    <property type="entry name" value="Fibrinogen_C-term_domain"/>
</dbReference>
<dbReference type="SMART" id="SM00186">
    <property type="entry name" value="FBG"/>
    <property type="match status" value="1"/>
</dbReference>
<dbReference type="GO" id="GO:0005581">
    <property type="term" value="C:collagen trimer"/>
    <property type="evidence" value="ECO:0007669"/>
    <property type="project" value="UniProtKB-KW"/>
</dbReference>
<proteinExistence type="predicted"/>
<dbReference type="InterPro" id="IPR014716">
    <property type="entry name" value="Fibrinogen_a/b/g_C_1"/>
</dbReference>
<evidence type="ECO:0000313" key="15">
    <source>
        <dbReference type="EMBL" id="KAK1155590.1"/>
    </source>
</evidence>
<dbReference type="GO" id="GO:0005615">
    <property type="term" value="C:extracellular space"/>
    <property type="evidence" value="ECO:0007669"/>
    <property type="project" value="TreeGrafter"/>
</dbReference>
<evidence type="ECO:0000256" key="11">
    <source>
        <dbReference type="ARBA" id="ARBA00023157"/>
    </source>
</evidence>
<evidence type="ECO:0000256" key="7">
    <source>
        <dbReference type="ARBA" id="ARBA00022737"/>
    </source>
</evidence>
<dbReference type="NCBIfam" id="NF040941">
    <property type="entry name" value="GGGWT_bact"/>
    <property type="match status" value="1"/>
</dbReference>
<name>A0AAD8CQZ5_ACIOX</name>
<evidence type="ECO:0000256" key="3">
    <source>
        <dbReference type="ARBA" id="ARBA00022588"/>
    </source>
</evidence>
<gene>
    <name evidence="15" type="primary">FCN2</name>
    <name evidence="15" type="ORF">AOXY_G26958</name>
</gene>
<dbReference type="Proteomes" id="UP001230051">
    <property type="component" value="Unassembled WGS sequence"/>
</dbReference>
<evidence type="ECO:0000259" key="14">
    <source>
        <dbReference type="PROSITE" id="PS51406"/>
    </source>
</evidence>
<feature type="compositionally biased region" description="Gly residues" evidence="13">
    <location>
        <begin position="77"/>
        <end position="86"/>
    </location>
</feature>
<dbReference type="GO" id="GO:0001867">
    <property type="term" value="P:complement activation, lectin pathway"/>
    <property type="evidence" value="ECO:0007669"/>
    <property type="project" value="TreeGrafter"/>
</dbReference>
<feature type="domain" description="Fibrinogen C-terminal" evidence="14">
    <location>
        <begin position="93"/>
        <end position="311"/>
    </location>
</feature>
<keyword evidence="7" id="KW-0677">Repeat</keyword>
<evidence type="ECO:0000256" key="5">
    <source>
        <dbReference type="ARBA" id="ARBA00022729"/>
    </source>
</evidence>
<evidence type="ECO:0000313" key="16">
    <source>
        <dbReference type="Proteomes" id="UP001230051"/>
    </source>
</evidence>
<evidence type="ECO:0000256" key="10">
    <source>
        <dbReference type="ARBA" id="ARBA00023119"/>
    </source>
</evidence>
<dbReference type="InterPro" id="IPR036056">
    <property type="entry name" value="Fibrinogen-like_C"/>
</dbReference>
<evidence type="ECO:0000256" key="9">
    <source>
        <dbReference type="ARBA" id="ARBA00022859"/>
    </source>
</evidence>
<organism evidence="15 16">
    <name type="scientific">Acipenser oxyrinchus oxyrinchus</name>
    <dbReference type="NCBI Taxonomy" id="40147"/>
    <lineage>
        <taxon>Eukaryota</taxon>
        <taxon>Metazoa</taxon>
        <taxon>Chordata</taxon>
        <taxon>Craniata</taxon>
        <taxon>Vertebrata</taxon>
        <taxon>Euteleostomi</taxon>
        <taxon>Actinopterygii</taxon>
        <taxon>Chondrostei</taxon>
        <taxon>Acipenseriformes</taxon>
        <taxon>Acipenseridae</taxon>
        <taxon>Acipenser</taxon>
    </lineage>
</organism>
<keyword evidence="9" id="KW-0391">Immunity</keyword>
<keyword evidence="12" id="KW-0325">Glycoprotein</keyword>
<dbReference type="GO" id="GO:0030246">
    <property type="term" value="F:carbohydrate binding"/>
    <property type="evidence" value="ECO:0007669"/>
    <property type="project" value="UniProtKB-KW"/>
</dbReference>
<dbReference type="PROSITE" id="PS00514">
    <property type="entry name" value="FIBRINOGEN_C_1"/>
    <property type="match status" value="1"/>
</dbReference>
<dbReference type="AlphaFoldDB" id="A0AAD8CQZ5"/>
<evidence type="ECO:0000256" key="6">
    <source>
        <dbReference type="ARBA" id="ARBA00022734"/>
    </source>
</evidence>
<dbReference type="Gene3D" id="3.90.215.10">
    <property type="entry name" value="Gamma Fibrinogen, chain A, domain 1"/>
    <property type="match status" value="1"/>
</dbReference>
<dbReference type="InterPro" id="IPR020837">
    <property type="entry name" value="Fibrinogen_CS"/>
</dbReference>
<keyword evidence="11" id="KW-1015">Disulfide bond</keyword>
<comment type="caution">
    <text evidence="15">The sequence shown here is derived from an EMBL/GenBank/DDBJ whole genome shotgun (WGS) entry which is preliminary data.</text>
</comment>
<dbReference type="EMBL" id="JAGXEW010000030">
    <property type="protein sequence ID" value="KAK1155590.1"/>
    <property type="molecule type" value="Genomic_DNA"/>
</dbReference>
<feature type="region of interest" description="Disordered" evidence="13">
    <location>
        <begin position="70"/>
        <end position="101"/>
    </location>
</feature>
<keyword evidence="16" id="KW-1185">Reference proteome</keyword>
<evidence type="ECO:0000256" key="12">
    <source>
        <dbReference type="ARBA" id="ARBA00023180"/>
    </source>
</evidence>
<keyword evidence="2" id="KW-0964">Secreted</keyword>
<protein>
    <submittedName>
        <fullName evidence="15">Ficolin-1-like</fullName>
    </submittedName>
</protein>
<evidence type="ECO:0000256" key="4">
    <source>
        <dbReference type="ARBA" id="ARBA00022723"/>
    </source>
</evidence>
<dbReference type="FunFam" id="3.90.215.10:FF:000001">
    <property type="entry name" value="Tenascin isoform 1"/>
    <property type="match status" value="1"/>
</dbReference>
<sequence>MIKKSENDGKLFLVTAFSPLLSTPPLLSSPLHSSPLLSSPLLSSPLLSSVSPPDVRIVGLSGSDRLAVLQGCPGTPGAPGGPGAPGRIGEQGPPGSKGPRSCKELLEKGQVLSGWFTLYTEDCRKLTVFCDMDTDGGGWLVFQKRLDGSVDFYRDWKAYREGFGNQLSEFWLGNDNIHLLTKTGSHELRIDLKDFEDESTFAKYSSFQILDESQNYRLLLGAFVEGDAGDSFSFHSNMSFTTKDRDHDKSGSSNCAVSYTGAWWYSECHWSNLNGRYLKGVHEAIAKGINWKTGKGYKYSYRYSDMKIRPT</sequence>
<keyword evidence="10" id="KW-0176">Collagen</keyword>
<dbReference type="GO" id="GO:0003823">
    <property type="term" value="F:antigen binding"/>
    <property type="evidence" value="ECO:0007669"/>
    <property type="project" value="TreeGrafter"/>
</dbReference>
<dbReference type="SUPFAM" id="SSF56496">
    <property type="entry name" value="Fibrinogen C-terminal domain-like"/>
    <property type="match status" value="1"/>
</dbReference>
<evidence type="ECO:0000256" key="13">
    <source>
        <dbReference type="SAM" id="MobiDB-lite"/>
    </source>
</evidence>
<dbReference type="Pfam" id="PF00147">
    <property type="entry name" value="Fibrinogen_C"/>
    <property type="match status" value="1"/>
</dbReference>
<keyword evidence="8" id="KW-0106">Calcium</keyword>
<evidence type="ECO:0000256" key="8">
    <source>
        <dbReference type="ARBA" id="ARBA00022837"/>
    </source>
</evidence>
<evidence type="ECO:0000256" key="1">
    <source>
        <dbReference type="ARBA" id="ARBA00004613"/>
    </source>
</evidence>
<keyword evidence="3" id="KW-0399">Innate immunity</keyword>
<keyword evidence="5" id="KW-0732">Signal</keyword>
<keyword evidence="6" id="KW-0430">Lectin</keyword>
<keyword evidence="4" id="KW-0479">Metal-binding</keyword>
<dbReference type="GO" id="GO:0046872">
    <property type="term" value="F:metal ion binding"/>
    <property type="evidence" value="ECO:0007669"/>
    <property type="project" value="UniProtKB-KW"/>
</dbReference>
<dbReference type="PROSITE" id="PS51406">
    <property type="entry name" value="FIBRINOGEN_C_2"/>
    <property type="match status" value="1"/>
</dbReference>
<evidence type="ECO:0000256" key="2">
    <source>
        <dbReference type="ARBA" id="ARBA00022525"/>
    </source>
</evidence>
<accession>A0AAD8CQZ5</accession>
<reference evidence="15" key="1">
    <citation type="submission" date="2022-02" db="EMBL/GenBank/DDBJ databases">
        <title>Atlantic sturgeon de novo genome assembly.</title>
        <authorList>
            <person name="Stock M."/>
            <person name="Klopp C."/>
            <person name="Guiguen Y."/>
            <person name="Cabau C."/>
            <person name="Parinello H."/>
            <person name="Santidrian Yebra-Pimentel E."/>
            <person name="Kuhl H."/>
            <person name="Dirks R.P."/>
            <person name="Guessner J."/>
            <person name="Wuertz S."/>
            <person name="Du K."/>
            <person name="Schartl M."/>
        </authorList>
    </citation>
    <scope>NUCLEOTIDE SEQUENCE</scope>
    <source>
        <strain evidence="15">STURGEONOMICS-FGT-2020</strain>
        <tissue evidence="15">Whole blood</tissue>
    </source>
</reference>